<dbReference type="RefSeq" id="WP_187660215.1">
    <property type="nucleotide sequence ID" value="NZ_JACTAB010000003.1"/>
</dbReference>
<feature type="signal peptide" evidence="1">
    <location>
        <begin position="1"/>
        <end position="25"/>
    </location>
</feature>
<dbReference type="EMBL" id="JBBPCB010000002">
    <property type="protein sequence ID" value="MEK8179739.1"/>
    <property type="molecule type" value="Genomic_DNA"/>
</dbReference>
<name>A0ABU9DZB1_9FLAO</name>
<evidence type="ECO:0000313" key="2">
    <source>
        <dbReference type="EMBL" id="MEK8179739.1"/>
    </source>
</evidence>
<dbReference type="InterPro" id="IPR036709">
    <property type="entry name" value="Autotransporte_beta_dom_sf"/>
</dbReference>
<reference evidence="2 3" key="1">
    <citation type="submission" date="2024-04" db="EMBL/GenBank/DDBJ databases">
        <title>draft genome sequnece of Flavobacterium buctense JCM 30750.</title>
        <authorList>
            <person name="Kim D.-U."/>
        </authorList>
    </citation>
    <scope>NUCLEOTIDE SEQUENCE [LARGE SCALE GENOMIC DNA]</scope>
    <source>
        <strain evidence="2 3">JCM 30750</strain>
    </source>
</reference>
<accession>A0ABU9DZB1</accession>
<keyword evidence="1" id="KW-0732">Signal</keyword>
<comment type="caution">
    <text evidence="2">The sequence shown here is derived from an EMBL/GenBank/DDBJ whole genome shotgun (WGS) entry which is preliminary data.</text>
</comment>
<organism evidence="2 3">
    <name type="scientific">Flavobacterium buctense</name>
    <dbReference type="NCBI Taxonomy" id="1648146"/>
    <lineage>
        <taxon>Bacteria</taxon>
        <taxon>Pseudomonadati</taxon>
        <taxon>Bacteroidota</taxon>
        <taxon>Flavobacteriia</taxon>
        <taxon>Flavobacteriales</taxon>
        <taxon>Flavobacteriaceae</taxon>
        <taxon>Flavobacterium</taxon>
    </lineage>
</organism>
<evidence type="ECO:0000313" key="3">
    <source>
        <dbReference type="Proteomes" id="UP001491349"/>
    </source>
</evidence>
<dbReference type="Proteomes" id="UP001491349">
    <property type="component" value="Unassembled WGS sequence"/>
</dbReference>
<protein>
    <recommendedName>
        <fullName evidence="4">Outer membrane protein beta-barrel domain-containing protein</fullName>
    </recommendedName>
</protein>
<sequence length="182" mass="19954">MKISTTIKMLVVLAMTLGSATKTIAQETTPTENYDQKFKLGIGISGGYVFQEPYKLALGVDARLQYDLSKRNSLTLTTGFSNLFVSGDDNDLGFIPVKAGFKAFIWNDQFYIMGEVGAAIAVTNDYDKTSLLIAPSIGYATKYVDISLRYEHYTDFPKLNNNGTVGKGIGQLGVRLAYGFEL</sequence>
<gene>
    <name evidence="2" type="ORF">WMW71_05245</name>
</gene>
<evidence type="ECO:0008006" key="4">
    <source>
        <dbReference type="Google" id="ProtNLM"/>
    </source>
</evidence>
<keyword evidence="3" id="KW-1185">Reference proteome</keyword>
<proteinExistence type="predicted"/>
<evidence type="ECO:0000256" key="1">
    <source>
        <dbReference type="SAM" id="SignalP"/>
    </source>
</evidence>
<dbReference type="SUPFAM" id="SSF103515">
    <property type="entry name" value="Autotransporter"/>
    <property type="match status" value="1"/>
</dbReference>
<feature type="chain" id="PRO_5047417538" description="Outer membrane protein beta-barrel domain-containing protein" evidence="1">
    <location>
        <begin position="26"/>
        <end position="182"/>
    </location>
</feature>